<evidence type="ECO:0000256" key="6">
    <source>
        <dbReference type="ARBA" id="ARBA00022692"/>
    </source>
</evidence>
<keyword evidence="20" id="KW-1185">Reference proteome</keyword>
<keyword evidence="7" id="KW-0677">Repeat</keyword>
<keyword evidence="11 14" id="KW-0472">Membrane</keyword>
<dbReference type="InterPro" id="IPR036908">
    <property type="entry name" value="RlpA-like_sf"/>
</dbReference>
<feature type="transmembrane region" description="Helical" evidence="17">
    <location>
        <begin position="1053"/>
        <end position="1077"/>
    </location>
</feature>
<organism evidence="19 20">
    <name type="scientific">Coccomyxa subellipsoidea</name>
    <dbReference type="NCBI Taxonomy" id="248742"/>
    <lineage>
        <taxon>Eukaryota</taxon>
        <taxon>Viridiplantae</taxon>
        <taxon>Chlorophyta</taxon>
        <taxon>core chlorophytes</taxon>
        <taxon>Trebouxiophyceae</taxon>
        <taxon>Trebouxiophyceae incertae sedis</taxon>
        <taxon>Coccomyxaceae</taxon>
        <taxon>Coccomyxa</taxon>
    </lineage>
</organism>
<dbReference type="InterPro" id="IPR008271">
    <property type="entry name" value="Ser/Thr_kinase_AS"/>
</dbReference>
<dbReference type="EMBL" id="JALJOT010000002">
    <property type="protein sequence ID" value="KAK9917392.1"/>
    <property type="molecule type" value="Genomic_DNA"/>
</dbReference>
<dbReference type="SUPFAM" id="SSF50685">
    <property type="entry name" value="Barwin-like endoglucanases"/>
    <property type="match status" value="1"/>
</dbReference>
<keyword evidence="4" id="KW-0723">Serine/threonine-protein kinase</keyword>
<keyword evidence="5" id="KW-0808">Transferase</keyword>
<dbReference type="Pfam" id="PF00069">
    <property type="entry name" value="Pkinase"/>
    <property type="match status" value="1"/>
</dbReference>
<feature type="region of interest" description="Disordered" evidence="16">
    <location>
        <begin position="708"/>
        <end position="748"/>
    </location>
</feature>
<dbReference type="PROSITE" id="PS00108">
    <property type="entry name" value="PROTEIN_KINASE_ST"/>
    <property type="match status" value="1"/>
</dbReference>
<evidence type="ECO:0000313" key="19">
    <source>
        <dbReference type="EMBL" id="KAK9917392.1"/>
    </source>
</evidence>
<feature type="repeat" description="Solcar" evidence="14">
    <location>
        <begin position="1"/>
        <end position="61"/>
    </location>
</feature>
<gene>
    <name evidence="19" type="ORF">WJX75_003853</name>
</gene>
<dbReference type="Gene3D" id="1.50.40.10">
    <property type="entry name" value="Mitochondrial carrier domain"/>
    <property type="match status" value="1"/>
</dbReference>
<dbReference type="Proteomes" id="UP001491310">
    <property type="component" value="Unassembled WGS sequence"/>
</dbReference>
<dbReference type="SUPFAM" id="SSF56112">
    <property type="entry name" value="Protein kinase-like (PK-like)"/>
    <property type="match status" value="1"/>
</dbReference>
<evidence type="ECO:0000256" key="4">
    <source>
        <dbReference type="ARBA" id="ARBA00022527"/>
    </source>
</evidence>
<evidence type="ECO:0000256" key="17">
    <source>
        <dbReference type="SAM" id="Phobius"/>
    </source>
</evidence>
<accession>A0ABR2YZR7</accession>
<feature type="compositionally biased region" description="Low complexity" evidence="16">
    <location>
        <begin position="711"/>
        <end position="727"/>
    </location>
</feature>
<dbReference type="PANTHER" id="PTHR45998">
    <property type="entry name" value="SERINE/THREONINE-PROTEIN KINASE 16"/>
    <property type="match status" value="1"/>
</dbReference>
<feature type="coiled-coil region" evidence="15">
    <location>
        <begin position="941"/>
        <end position="1010"/>
    </location>
</feature>
<dbReference type="CDD" id="cd22271">
    <property type="entry name" value="DPBB_EXP_N-like"/>
    <property type="match status" value="1"/>
</dbReference>
<evidence type="ECO:0000256" key="8">
    <source>
        <dbReference type="ARBA" id="ARBA00022741"/>
    </source>
</evidence>
<feature type="compositionally biased region" description="Basic residues" evidence="16">
    <location>
        <begin position="1081"/>
        <end position="1090"/>
    </location>
</feature>
<evidence type="ECO:0000256" key="7">
    <source>
        <dbReference type="ARBA" id="ARBA00022737"/>
    </source>
</evidence>
<dbReference type="InterPro" id="IPR002067">
    <property type="entry name" value="MCP"/>
</dbReference>
<dbReference type="Gene3D" id="2.60.40.760">
    <property type="entry name" value="Expansin, cellulose-binding-like domain"/>
    <property type="match status" value="1"/>
</dbReference>
<comment type="catalytic activity">
    <reaction evidence="13">
        <text>L-seryl-[protein] + ATP = O-phospho-L-seryl-[protein] + ADP + H(+)</text>
        <dbReference type="Rhea" id="RHEA:17989"/>
        <dbReference type="Rhea" id="RHEA-COMP:9863"/>
        <dbReference type="Rhea" id="RHEA-COMP:11604"/>
        <dbReference type="ChEBI" id="CHEBI:15378"/>
        <dbReference type="ChEBI" id="CHEBI:29999"/>
        <dbReference type="ChEBI" id="CHEBI:30616"/>
        <dbReference type="ChEBI" id="CHEBI:83421"/>
        <dbReference type="ChEBI" id="CHEBI:456216"/>
        <dbReference type="EC" id="2.7.11.1"/>
    </reaction>
</comment>
<evidence type="ECO:0000256" key="12">
    <source>
        <dbReference type="ARBA" id="ARBA00047899"/>
    </source>
</evidence>
<dbReference type="InterPro" id="IPR036749">
    <property type="entry name" value="Expansin_CBD_sf"/>
</dbReference>
<dbReference type="InterPro" id="IPR000719">
    <property type="entry name" value="Prot_kinase_dom"/>
</dbReference>
<dbReference type="PROSITE" id="PS50920">
    <property type="entry name" value="SOLCAR"/>
    <property type="match status" value="3"/>
</dbReference>
<evidence type="ECO:0000256" key="16">
    <source>
        <dbReference type="SAM" id="MobiDB-lite"/>
    </source>
</evidence>
<reference evidence="19 20" key="1">
    <citation type="journal article" date="2024" name="Nat. Commun.">
        <title>Phylogenomics reveals the evolutionary origins of lichenization in chlorophyte algae.</title>
        <authorList>
            <person name="Puginier C."/>
            <person name="Libourel C."/>
            <person name="Otte J."/>
            <person name="Skaloud P."/>
            <person name="Haon M."/>
            <person name="Grisel S."/>
            <person name="Petersen M."/>
            <person name="Berrin J.G."/>
            <person name="Delaux P.M."/>
            <person name="Dal Grande F."/>
            <person name="Keller J."/>
        </authorList>
    </citation>
    <scope>NUCLEOTIDE SEQUENCE [LARGE SCALE GENOMIC DNA]</scope>
    <source>
        <strain evidence="19 20">SAG 216-7</strain>
    </source>
</reference>
<dbReference type="InterPro" id="IPR052239">
    <property type="entry name" value="Ser/Thr-specific_kinases"/>
</dbReference>
<protein>
    <recommendedName>
        <fullName evidence="2">non-specific serine/threonine protein kinase</fullName>
        <ecNumber evidence="2">2.7.11.1</ecNumber>
    </recommendedName>
</protein>
<comment type="subcellular location">
    <subcellularLocation>
        <location evidence="1">Membrane</location>
        <topology evidence="1">Multi-pass membrane protein</topology>
    </subcellularLocation>
</comment>
<dbReference type="PRINTS" id="PR00926">
    <property type="entry name" value="MITOCARRIER"/>
</dbReference>
<evidence type="ECO:0000259" key="18">
    <source>
        <dbReference type="PROSITE" id="PS50011"/>
    </source>
</evidence>
<evidence type="ECO:0000256" key="14">
    <source>
        <dbReference type="PROSITE-ProRule" id="PRU00282"/>
    </source>
</evidence>
<evidence type="ECO:0000256" key="5">
    <source>
        <dbReference type="ARBA" id="ARBA00022679"/>
    </source>
</evidence>
<evidence type="ECO:0000313" key="20">
    <source>
        <dbReference type="Proteomes" id="UP001491310"/>
    </source>
</evidence>
<evidence type="ECO:0000256" key="11">
    <source>
        <dbReference type="ARBA" id="ARBA00023136"/>
    </source>
</evidence>
<keyword evidence="15" id="KW-0175">Coiled coil</keyword>
<dbReference type="PANTHER" id="PTHR45998:SF2">
    <property type="entry name" value="SERINE_THREONINE-PROTEIN KINASE 16"/>
    <property type="match status" value="1"/>
</dbReference>
<evidence type="ECO:0000256" key="1">
    <source>
        <dbReference type="ARBA" id="ARBA00004141"/>
    </source>
</evidence>
<dbReference type="Gene3D" id="2.40.40.10">
    <property type="entry name" value="RlpA-like domain"/>
    <property type="match status" value="1"/>
</dbReference>
<dbReference type="PROSITE" id="PS50011">
    <property type="entry name" value="PROTEIN_KINASE_DOM"/>
    <property type="match status" value="1"/>
</dbReference>
<feature type="domain" description="Protein kinase" evidence="18">
    <location>
        <begin position="558"/>
        <end position="881"/>
    </location>
</feature>
<dbReference type="Gene3D" id="1.10.510.10">
    <property type="entry name" value="Transferase(Phosphotransferase) domain 1"/>
    <property type="match status" value="1"/>
</dbReference>
<feature type="repeat" description="Solcar" evidence="14">
    <location>
        <begin position="172"/>
        <end position="275"/>
    </location>
</feature>
<dbReference type="Pfam" id="PF00153">
    <property type="entry name" value="Mito_carr"/>
    <property type="match status" value="3"/>
</dbReference>
<keyword evidence="9" id="KW-0418">Kinase</keyword>
<evidence type="ECO:0000256" key="9">
    <source>
        <dbReference type="ARBA" id="ARBA00022777"/>
    </source>
</evidence>
<dbReference type="InterPro" id="IPR023395">
    <property type="entry name" value="MCP_dom_sf"/>
</dbReference>
<feature type="transmembrane region" description="Helical" evidence="17">
    <location>
        <begin position="127"/>
        <end position="149"/>
    </location>
</feature>
<feature type="compositionally biased region" description="Low complexity" evidence="16">
    <location>
        <begin position="1092"/>
        <end position="1116"/>
    </location>
</feature>
<feature type="repeat" description="Solcar" evidence="14">
    <location>
        <begin position="70"/>
        <end position="156"/>
    </location>
</feature>
<comment type="catalytic activity">
    <reaction evidence="12">
        <text>L-threonyl-[protein] + ATP = O-phospho-L-threonyl-[protein] + ADP + H(+)</text>
        <dbReference type="Rhea" id="RHEA:46608"/>
        <dbReference type="Rhea" id="RHEA-COMP:11060"/>
        <dbReference type="Rhea" id="RHEA-COMP:11605"/>
        <dbReference type="ChEBI" id="CHEBI:15378"/>
        <dbReference type="ChEBI" id="CHEBI:30013"/>
        <dbReference type="ChEBI" id="CHEBI:30616"/>
        <dbReference type="ChEBI" id="CHEBI:61977"/>
        <dbReference type="ChEBI" id="CHEBI:456216"/>
        <dbReference type="EC" id="2.7.11.1"/>
    </reaction>
</comment>
<keyword evidence="8" id="KW-0547">Nucleotide-binding</keyword>
<keyword evidence="3" id="KW-0813">Transport</keyword>
<evidence type="ECO:0000256" key="15">
    <source>
        <dbReference type="SAM" id="Coils"/>
    </source>
</evidence>
<dbReference type="EC" id="2.7.11.1" evidence="2"/>
<keyword evidence="17" id="KW-1133">Transmembrane helix</keyword>
<dbReference type="SUPFAM" id="SSF103506">
    <property type="entry name" value="Mitochondrial carrier"/>
    <property type="match status" value="1"/>
</dbReference>
<dbReference type="Gene3D" id="3.30.200.20">
    <property type="entry name" value="Phosphorylase Kinase, domain 1"/>
    <property type="match status" value="1"/>
</dbReference>
<name>A0ABR2YZR7_9CHLO</name>
<evidence type="ECO:0000256" key="13">
    <source>
        <dbReference type="ARBA" id="ARBA00048679"/>
    </source>
</evidence>
<evidence type="ECO:0000256" key="10">
    <source>
        <dbReference type="ARBA" id="ARBA00022840"/>
    </source>
</evidence>
<dbReference type="InterPro" id="IPR018108">
    <property type="entry name" value="MCP_transmembrane"/>
</dbReference>
<feature type="region of interest" description="Disordered" evidence="16">
    <location>
        <begin position="1081"/>
        <end position="1132"/>
    </location>
</feature>
<dbReference type="SMART" id="SM00220">
    <property type="entry name" value="S_TKc"/>
    <property type="match status" value="1"/>
</dbReference>
<evidence type="ECO:0000256" key="2">
    <source>
        <dbReference type="ARBA" id="ARBA00012513"/>
    </source>
</evidence>
<dbReference type="SUPFAM" id="SSF49590">
    <property type="entry name" value="PHL pollen allergen"/>
    <property type="match status" value="1"/>
</dbReference>
<proteinExistence type="predicted"/>
<dbReference type="InterPro" id="IPR011009">
    <property type="entry name" value="Kinase-like_dom_sf"/>
</dbReference>
<keyword evidence="10" id="KW-0067">ATP-binding</keyword>
<keyword evidence="6 14" id="KW-0812">Transmembrane</keyword>
<feature type="coiled-coil region" evidence="15">
    <location>
        <begin position="867"/>
        <end position="911"/>
    </location>
</feature>
<comment type="caution">
    <text evidence="19">The sequence shown here is derived from an EMBL/GenBank/DDBJ whole genome shotgun (WGS) entry which is preliminary data.</text>
</comment>
<evidence type="ECO:0000256" key="3">
    <source>
        <dbReference type="ARBA" id="ARBA00022448"/>
    </source>
</evidence>
<sequence length="1132" mass="122937">METVKMQMIFNHRSGTTMQVAAGVFKDEGIGGFWKGNSINILRTAPYKAVNFFCFDMYRKLFSKAVGPELQNEAKLAAGALAGITATLCCFPLDVLRTRVFSAPIGQRRGNPLAMLAGIVRNEGIPALYVGCAPALVAMVPSGAVYYWLYDMLKEKHLKHVSGTTGQQVSRLDAAHSLLYGALAGAAAESTVYPLEVIRRRMQQIAAAAVVRNGGSQLMRPAANQASLRAFSHAASEIWLKEGFGGFYAGVGPNTIQVLPRRSSLIRRFHRLQDHISQTDTMAIDMAMGTFLLMLLFPAALGDNIAWEAMLKPQGGQVRYDGDGTYYGQQDGQNDGGACAFGKSFSNSLGLSWKEGIQTYIALNRAQYNNSQACGQCLMYRGLGAGIGMLPIPSDWQFGLVDNVCPECAYGSIDLDKNGDGRWKIEWYPVPCNVGDGKFHYYFGGSPNPYWFMFAISNTRVPIQSVKLKFPDGNFYDLTRGWNNMWAANGGPFSFPVDLEITSVLGDTVNDTIQSTAGGDGGAQFPYHAIGPDAQPPSTVKAQITQAHEEISLGNRHFTVVKQLAEGGYSFVYLVEEVSSLGSQAQPQQYALKKVLTSTGEHAELAAREISVMQSLRHPNLLPLLASEHKQIEDEESGISAFYMLFPLYPESLVDLLAQHSKDGTQLPLRDGLSIFLQVCNGVRAMHRSSFAHGDIKPHNVLVRRHPSGQAADLSSSSVGSAAWGSGNPDKDAASEAEPLQQPDTGNRSSYHAVLIDFGSTRQARVEVQNRQQAMCVQEDAEAHCSAPYRAPELFDVPSQCVLDERVDIWSLGCLLYFIEYGISPFERAMNEAGLVFAALVALALTAVLSAAEDSSADQVADDSPDLVKLRAELQSKNDDIAGLRKELKQAKAAQSNGDKIAAKLKTAEEKAETYGKHIKATADKAAALEKDATLSKKKASAAALKEVEKLNSELKNLQEVNKNFEKLQKELHAATKTLQGRADKSEATLKTLEASLKAAEVSAASTQKALQAVLQGRRRVDKAAQDLKGEIKGYLKRHPLTLKYAKEPFLTYALYATFVLSLVLCLLPLFAISALFRGKKSRTTRKPPRRPSASSSTTSNVQGVKSAKAKSAAAAKGRRITMGGDSIRVPE</sequence>